<name>A0A1Z5RHH5_SORBI</name>
<dbReference type="EMBL" id="CM000764">
    <property type="protein sequence ID" value="OQU82816.1"/>
    <property type="molecule type" value="Genomic_DNA"/>
</dbReference>
<dbReference type="Proteomes" id="UP000000768">
    <property type="component" value="Chromosome 5"/>
</dbReference>
<protein>
    <submittedName>
        <fullName evidence="1">Uncharacterized protein</fullName>
    </submittedName>
</protein>
<sequence>MPLCKQLTSLRCLVLKGKETSLMVSLTKEQERALLLLTSLQWLHFGCYPNLQLLPADLRSLVSLEVLRIWSCPSITGWLPEMDTSCRLVVEDSSEELSWRCKEWEVRRREI</sequence>
<dbReference type="Gramene" id="OQU82816">
    <property type="protein sequence ID" value="OQU82816"/>
    <property type="gene ID" value="SORBI_3005G025001"/>
</dbReference>
<dbReference type="SUPFAM" id="SSF52058">
    <property type="entry name" value="L domain-like"/>
    <property type="match status" value="1"/>
</dbReference>
<dbReference type="InParanoid" id="A0A1Z5RHH5"/>
<dbReference type="AlphaFoldDB" id="A0A1Z5RHH5"/>
<gene>
    <name evidence="1" type="ORF">SORBI_3005G025001</name>
</gene>
<evidence type="ECO:0000313" key="2">
    <source>
        <dbReference type="Proteomes" id="UP000000768"/>
    </source>
</evidence>
<dbReference type="Gene3D" id="3.80.10.10">
    <property type="entry name" value="Ribonuclease Inhibitor"/>
    <property type="match status" value="1"/>
</dbReference>
<accession>A0A1Z5RHH5</accession>
<organism evidence="1 2">
    <name type="scientific">Sorghum bicolor</name>
    <name type="common">Sorghum</name>
    <name type="synonym">Sorghum vulgare</name>
    <dbReference type="NCBI Taxonomy" id="4558"/>
    <lineage>
        <taxon>Eukaryota</taxon>
        <taxon>Viridiplantae</taxon>
        <taxon>Streptophyta</taxon>
        <taxon>Embryophyta</taxon>
        <taxon>Tracheophyta</taxon>
        <taxon>Spermatophyta</taxon>
        <taxon>Magnoliopsida</taxon>
        <taxon>Liliopsida</taxon>
        <taxon>Poales</taxon>
        <taxon>Poaceae</taxon>
        <taxon>PACMAD clade</taxon>
        <taxon>Panicoideae</taxon>
        <taxon>Andropogonodae</taxon>
        <taxon>Andropogoneae</taxon>
        <taxon>Sorghinae</taxon>
        <taxon>Sorghum</taxon>
    </lineage>
</organism>
<evidence type="ECO:0000313" key="1">
    <source>
        <dbReference type="EMBL" id="OQU82816.1"/>
    </source>
</evidence>
<keyword evidence="2" id="KW-1185">Reference proteome</keyword>
<reference evidence="1 2" key="1">
    <citation type="journal article" date="2009" name="Nature">
        <title>The Sorghum bicolor genome and the diversification of grasses.</title>
        <authorList>
            <person name="Paterson A.H."/>
            <person name="Bowers J.E."/>
            <person name="Bruggmann R."/>
            <person name="Dubchak I."/>
            <person name="Grimwood J."/>
            <person name="Gundlach H."/>
            <person name="Haberer G."/>
            <person name="Hellsten U."/>
            <person name="Mitros T."/>
            <person name="Poliakov A."/>
            <person name="Schmutz J."/>
            <person name="Spannagl M."/>
            <person name="Tang H."/>
            <person name="Wang X."/>
            <person name="Wicker T."/>
            <person name="Bharti A.K."/>
            <person name="Chapman J."/>
            <person name="Feltus F.A."/>
            <person name="Gowik U."/>
            <person name="Grigoriev I.V."/>
            <person name="Lyons E."/>
            <person name="Maher C.A."/>
            <person name="Martis M."/>
            <person name="Narechania A."/>
            <person name="Otillar R.P."/>
            <person name="Penning B.W."/>
            <person name="Salamov A.A."/>
            <person name="Wang Y."/>
            <person name="Zhang L."/>
            <person name="Carpita N.C."/>
            <person name="Freeling M."/>
            <person name="Gingle A.R."/>
            <person name="Hash C.T."/>
            <person name="Keller B."/>
            <person name="Klein P."/>
            <person name="Kresovich S."/>
            <person name="McCann M.C."/>
            <person name="Ming R."/>
            <person name="Peterson D.G."/>
            <person name="Mehboob-ur-Rahman"/>
            <person name="Ware D."/>
            <person name="Westhoff P."/>
            <person name="Mayer K.F."/>
            <person name="Messing J."/>
            <person name="Rokhsar D.S."/>
        </authorList>
    </citation>
    <scope>NUCLEOTIDE SEQUENCE [LARGE SCALE GENOMIC DNA]</scope>
    <source>
        <strain evidence="2">cv. BTx623</strain>
    </source>
</reference>
<dbReference type="InterPro" id="IPR032675">
    <property type="entry name" value="LRR_dom_sf"/>
</dbReference>
<proteinExistence type="predicted"/>
<reference evidence="2" key="2">
    <citation type="journal article" date="2018" name="Plant J.">
        <title>The Sorghum bicolor reference genome: improved assembly, gene annotations, a transcriptome atlas, and signatures of genome organization.</title>
        <authorList>
            <person name="McCormick R.F."/>
            <person name="Truong S.K."/>
            <person name="Sreedasyam A."/>
            <person name="Jenkins J."/>
            <person name="Shu S."/>
            <person name="Sims D."/>
            <person name="Kennedy M."/>
            <person name="Amirebrahimi M."/>
            <person name="Weers B.D."/>
            <person name="McKinley B."/>
            <person name="Mattison A."/>
            <person name="Morishige D.T."/>
            <person name="Grimwood J."/>
            <person name="Schmutz J."/>
            <person name="Mullet J.E."/>
        </authorList>
    </citation>
    <scope>NUCLEOTIDE SEQUENCE [LARGE SCALE GENOMIC DNA]</scope>
    <source>
        <strain evidence="2">cv. BTx623</strain>
    </source>
</reference>